<evidence type="ECO:0000259" key="3">
    <source>
        <dbReference type="Pfam" id="PF13086"/>
    </source>
</evidence>
<evidence type="ECO:0000259" key="4">
    <source>
        <dbReference type="Pfam" id="PF13087"/>
    </source>
</evidence>
<sequence length="2279" mass="264273">MIAQFPANRKQNPRCTTAGDSNRCYPPQPIQYKYTMYNENDHHFVDIPLLTIHEDRTVVRRRMLQFFGVFVMQFDEEDPTCGKDRIGFSIMTMSNPYSNPCVSRRGENSCDKRSAGNDQRWAEGIFREVFFCPTRNDTYGIRVVLFANDFISLENFIKNENKPNREMSRSGRHIRSSEKSENQIHLEKNENKLDRYPSWNWRQFQSAEAEGNPETSASQIQPFRARKNYNEDRQRSSRGGSQRVSSAVSSQANQRQGRTRTYGNFNTVSNESNDNRYAWLEELSEKDAPDVAKILTNERSKFENILRQSLPPKLLGIVLKVMSKFCATDFEENKVSLLSQACKHNFLDQLSQYIALIPLQGRKEEIQEISRFLEDIVTFTETIMSHLPTQAQECFDRIFTVAGFMIEYYEGHHSANFSEEVKMRFEKLKTLHAASKTEVKEKKIDGVEKGNDGRGVRRKYERKEKRDKSSELPPNEFRVMSLFPTPHELVTNESAFIRPNIIDGAYDSVEHYLDVQFRLLREDFMAPLKDGISKYVNSVNKEDVKKIDNIRIHHNVKFIKPKATREHLGVVVCFDPNNKCRDIKWDISKRFMFGSLLLFTRDNFTNIIFATVVARDEGELKKGNIVVKLEGTDVTNDIFNYMFLMAESEVYFEPYFHVMKALKDMWEFTFPMEQYIIRVETSQQLPQYARGDTIIEINNKKISILDDKSWPDAQELQFDASQYNAFKAALTKEFVIIQGPPGTGKTFLGLKIAKTLLQNSELWHSYSEDIRYYDSEDDEEIEVIHSSSSSCPMLVISLTNHALDQFLEGLDPMTINMVRIGGQSKSEILKDINLREIRIWEAGTVQLSRVANYVLKCMMLSTKRIQCDMEAISSHRGIVSVFVLRNEGILGHHFHNFEHGGSAGAEALFLEWLECGKYDDAHDALPYDAEEFMNKAYQARDNKLYAECSELQSYLMNTNISWSLIERAISVNYDLYDNCYNKYNQRIWDDLMSLKRLPSRFEAMLIELYVMKNRNYYPIVTLALGLDELDNKIRKNKILISLYEKYQQNPNLVYKIQALEEENEELKLRSSYIKRQLFYYDGVPDESIVEELLQQEDLWQLQADERWIIYRYWMHMLRRNLLLKMEEWQKDLQTAYHIKDEVQGYNDLQALKNSKVVGMTTTGAARHQKLLQDLKPKIVFVEEAAEVMESHIVVSLTDSCEHVILIGDHQQLRPSPAVYELAIKYNFDISLFERMLKNNMQCSVLKVQHRMRPEIAQLITPTIYPELENHSSVTEFESIHGVLKSVFFITHEHPEDQSLMLAGSEFQSLGRAIVKEDEYEEVTEASSHRNKHEAEFLIALGCYLIHQGYQPSQITILTTYSGQMYHLLNEQKNYEMLKDVQITTVDNFQGEENDIILLSLVRSNTEAKIGFLKVENRVCVALSRAKKGLYIMGNMENLTRSSKIWPKIKETLQKQDGYGLYLTLRCQIHPSQFTKYKCMNPCTKRRKNCNENHTCKNLCHEECLECKASVLRKLPKCGHEVRMQCSADVGTHPCDRDCTSTLSCGHPCPNKCSAPCGNCQVSVEKLLVGCEHYVQVKCCEIPDPSQCKSPYECRNQKKLLAFCRTPCYSVLECGHKCSGTCGKCFQGRVHKPCKEKCEATLLCGHRQFIFKINIAYQECISGLAGPRNHVTGLASISAAERSASNYVTEDLATSLVISFFHAIIPALVSVVKHVHLFAGYAKDRKILKQQLNLLQEDCGHTVRAEILDELVPQAKHQIGMLVCPDCSCSIITTARYRNNAKTFFQDISHVKSIMLRNVERKTPKEISFSHFNILIDDDYDFDDDEYAFHLFKQLRYHPKLIKGSFTEQLKLFYKKLQAAEEHIEKNLLDMLLKILEQVTTSLSNVCLNRHRTSINEVVRHTKFLLHVMGRQEVYSTQVVDDFNLEIQRLHTLCKLFSFMNGKLVQPHSTNPEVQKYYAEAQSIILSLERYSEQEHGKALNVIQSIKNTVVELTVRYLAEQNLEKVEKFTGDIENFVVELEKKEEALTTEWTSCREKLTKFLADEEKEPMEVDNVIMKWDVEMVESVNTLLQAFDLDSMPQIKKFKEALENSKKIVMNLKDKEYKLSTKVKEMLNEVRNLRNVINKLTDAERKENMKTHYLQLKEVLIKFAELMRKTSSSESIKLSTLQTYLRGMKDLADFQRKEHFIRDEKVKPLEYILYHFKQGSWYKCPRSHIYATYQYMMDFKCIHKCESPGALGMVAVVAIQQNLDDLTTYPSHQNNEGVNSRNCLMVEISCYSK</sequence>
<feature type="coiled-coil region" evidence="1">
    <location>
        <begin position="2081"/>
        <end position="2129"/>
    </location>
</feature>
<evidence type="ECO:0000313" key="7">
    <source>
        <dbReference type="Proteomes" id="UP001148838"/>
    </source>
</evidence>
<feature type="domain" description="DNA2/NAM7 helicase helicase" evidence="3">
    <location>
        <begin position="717"/>
        <end position="831"/>
    </location>
</feature>
<dbReference type="CDD" id="cd18808">
    <property type="entry name" value="SF1_C_Upf1"/>
    <property type="match status" value="1"/>
</dbReference>
<dbReference type="InterPro" id="IPR045055">
    <property type="entry name" value="DNA2/NAM7-like"/>
</dbReference>
<gene>
    <name evidence="6" type="ORF">ANN_18655</name>
</gene>
<evidence type="ECO:0000256" key="1">
    <source>
        <dbReference type="SAM" id="Coils"/>
    </source>
</evidence>
<protein>
    <recommendedName>
        <fullName evidence="8">NFX1-type zinc finger-containing protein 1</fullName>
    </recommendedName>
</protein>
<dbReference type="CDD" id="cd17936">
    <property type="entry name" value="EEXXEc_NFX1"/>
    <property type="match status" value="1"/>
</dbReference>
<dbReference type="CDD" id="cd06008">
    <property type="entry name" value="NF-X1-zinc-finger"/>
    <property type="match status" value="1"/>
</dbReference>
<reference evidence="6 7" key="1">
    <citation type="journal article" date="2022" name="Allergy">
        <title>Genome assembly and annotation of Periplaneta americana reveal a comprehensive cockroach allergen profile.</title>
        <authorList>
            <person name="Wang L."/>
            <person name="Xiong Q."/>
            <person name="Saelim N."/>
            <person name="Wang L."/>
            <person name="Nong W."/>
            <person name="Wan A.T."/>
            <person name="Shi M."/>
            <person name="Liu X."/>
            <person name="Cao Q."/>
            <person name="Hui J.H.L."/>
            <person name="Sookrung N."/>
            <person name="Leung T.F."/>
            <person name="Tungtrongchitr A."/>
            <person name="Tsui S.K.W."/>
        </authorList>
    </citation>
    <scope>NUCLEOTIDE SEQUENCE [LARGE SCALE GENOMIC DNA]</scope>
    <source>
        <strain evidence="6">PWHHKU_190912</strain>
    </source>
</reference>
<dbReference type="Pfam" id="PF13086">
    <property type="entry name" value="AAA_11"/>
    <property type="match status" value="2"/>
</dbReference>
<proteinExistence type="predicted"/>
<evidence type="ECO:0000256" key="2">
    <source>
        <dbReference type="SAM" id="MobiDB-lite"/>
    </source>
</evidence>
<feature type="domain" description="ZNFX1" evidence="5">
    <location>
        <begin position="546"/>
        <end position="649"/>
    </location>
</feature>
<dbReference type="SUPFAM" id="SSF52540">
    <property type="entry name" value="P-loop containing nucleoside triphosphate hydrolases"/>
    <property type="match status" value="2"/>
</dbReference>
<dbReference type="InterPro" id="IPR041677">
    <property type="entry name" value="DNA2/NAM7_AAA_11"/>
</dbReference>
<feature type="compositionally biased region" description="Polar residues" evidence="2">
    <location>
        <begin position="259"/>
        <end position="269"/>
    </location>
</feature>
<comment type="caution">
    <text evidence="6">The sequence shown here is derived from an EMBL/GenBank/DDBJ whole genome shotgun (WGS) entry which is preliminary data.</text>
</comment>
<dbReference type="EMBL" id="JAJSOF020000023">
    <property type="protein sequence ID" value="KAJ4436029.1"/>
    <property type="molecule type" value="Genomic_DNA"/>
</dbReference>
<feature type="region of interest" description="Disordered" evidence="2">
    <location>
        <begin position="445"/>
        <end position="472"/>
    </location>
</feature>
<dbReference type="InterPro" id="IPR057373">
    <property type="entry name" value="ZNFX1"/>
</dbReference>
<dbReference type="InterPro" id="IPR041679">
    <property type="entry name" value="DNA2/NAM7-like_C"/>
</dbReference>
<accession>A0ABQ8SPC6</accession>
<feature type="compositionally biased region" description="Basic and acidic residues" evidence="2">
    <location>
        <begin position="445"/>
        <end position="455"/>
    </location>
</feature>
<keyword evidence="1" id="KW-0175">Coiled coil</keyword>
<dbReference type="Proteomes" id="UP001148838">
    <property type="component" value="Unassembled WGS sequence"/>
</dbReference>
<dbReference type="Pfam" id="PF13087">
    <property type="entry name" value="AAA_12"/>
    <property type="match status" value="1"/>
</dbReference>
<evidence type="ECO:0000313" key="6">
    <source>
        <dbReference type="EMBL" id="KAJ4436029.1"/>
    </source>
</evidence>
<name>A0ABQ8SPC6_PERAM</name>
<feature type="compositionally biased region" description="Low complexity" evidence="2">
    <location>
        <begin position="237"/>
        <end position="256"/>
    </location>
</feature>
<dbReference type="InterPro" id="IPR047187">
    <property type="entry name" value="SF1_C_Upf1"/>
</dbReference>
<dbReference type="Gene3D" id="3.40.50.300">
    <property type="entry name" value="P-loop containing nucleotide triphosphate hydrolases"/>
    <property type="match status" value="3"/>
</dbReference>
<feature type="compositionally biased region" description="Basic and acidic residues" evidence="2">
    <location>
        <begin position="461"/>
        <end position="470"/>
    </location>
</feature>
<dbReference type="PANTHER" id="PTHR10887">
    <property type="entry name" value="DNA2/NAM7 HELICASE FAMILY"/>
    <property type="match status" value="1"/>
</dbReference>
<organism evidence="6 7">
    <name type="scientific">Periplaneta americana</name>
    <name type="common">American cockroach</name>
    <name type="synonym">Blatta americana</name>
    <dbReference type="NCBI Taxonomy" id="6978"/>
    <lineage>
        <taxon>Eukaryota</taxon>
        <taxon>Metazoa</taxon>
        <taxon>Ecdysozoa</taxon>
        <taxon>Arthropoda</taxon>
        <taxon>Hexapoda</taxon>
        <taxon>Insecta</taxon>
        <taxon>Pterygota</taxon>
        <taxon>Neoptera</taxon>
        <taxon>Polyneoptera</taxon>
        <taxon>Dictyoptera</taxon>
        <taxon>Blattodea</taxon>
        <taxon>Blattoidea</taxon>
        <taxon>Blattidae</taxon>
        <taxon>Blattinae</taxon>
        <taxon>Periplaneta</taxon>
    </lineage>
</organism>
<feature type="coiled-coil region" evidence="1">
    <location>
        <begin position="1049"/>
        <end position="1076"/>
    </location>
</feature>
<dbReference type="InterPro" id="IPR027417">
    <property type="entry name" value="P-loop_NTPase"/>
</dbReference>
<keyword evidence="7" id="KW-1185">Reference proteome</keyword>
<feature type="domain" description="DNA2/NAM7 helicase-like C-terminal" evidence="4">
    <location>
        <begin position="1228"/>
        <end position="1435"/>
    </location>
</feature>
<dbReference type="PANTHER" id="PTHR10887:SF341">
    <property type="entry name" value="NFX1-TYPE ZINC FINGER-CONTAINING PROTEIN 1"/>
    <property type="match status" value="1"/>
</dbReference>
<dbReference type="Pfam" id="PF25396">
    <property type="entry name" value="ZNFX1"/>
    <property type="match status" value="1"/>
</dbReference>
<feature type="region of interest" description="Disordered" evidence="2">
    <location>
        <begin position="162"/>
        <end position="189"/>
    </location>
</feature>
<feature type="compositionally biased region" description="Polar residues" evidence="2">
    <location>
        <begin position="9"/>
        <end position="20"/>
    </location>
</feature>
<feature type="domain" description="DNA2/NAM7 helicase helicase" evidence="3">
    <location>
        <begin position="1122"/>
        <end position="1214"/>
    </location>
</feature>
<evidence type="ECO:0008006" key="8">
    <source>
        <dbReference type="Google" id="ProtNLM"/>
    </source>
</evidence>
<evidence type="ECO:0000259" key="5">
    <source>
        <dbReference type="Pfam" id="PF25396"/>
    </source>
</evidence>
<feature type="region of interest" description="Disordered" evidence="2">
    <location>
        <begin position="206"/>
        <end position="269"/>
    </location>
</feature>
<feature type="region of interest" description="Disordered" evidence="2">
    <location>
        <begin position="1"/>
        <end position="20"/>
    </location>
</feature>